<evidence type="ECO:0000256" key="1">
    <source>
        <dbReference type="SAM" id="MobiDB-lite"/>
    </source>
</evidence>
<reference evidence="3" key="1">
    <citation type="submission" date="2017-02" db="UniProtKB">
        <authorList>
            <consortium name="WormBaseParasite"/>
        </authorList>
    </citation>
    <scope>IDENTIFICATION</scope>
</reference>
<proteinExistence type="predicted"/>
<protein>
    <submittedName>
        <fullName evidence="3">Ovule protein</fullName>
    </submittedName>
</protein>
<evidence type="ECO:0000313" key="2">
    <source>
        <dbReference type="Proteomes" id="UP000036681"/>
    </source>
</evidence>
<dbReference type="AlphaFoldDB" id="A0A0M3HYG8"/>
<organism evidence="2 3">
    <name type="scientific">Ascaris lumbricoides</name>
    <name type="common">Giant roundworm</name>
    <dbReference type="NCBI Taxonomy" id="6252"/>
    <lineage>
        <taxon>Eukaryota</taxon>
        <taxon>Metazoa</taxon>
        <taxon>Ecdysozoa</taxon>
        <taxon>Nematoda</taxon>
        <taxon>Chromadorea</taxon>
        <taxon>Rhabditida</taxon>
        <taxon>Spirurina</taxon>
        <taxon>Ascaridomorpha</taxon>
        <taxon>Ascaridoidea</taxon>
        <taxon>Ascarididae</taxon>
        <taxon>Ascaris</taxon>
    </lineage>
</organism>
<feature type="region of interest" description="Disordered" evidence="1">
    <location>
        <begin position="1"/>
        <end position="24"/>
    </location>
</feature>
<dbReference type="Proteomes" id="UP000036681">
    <property type="component" value="Unplaced"/>
</dbReference>
<keyword evidence="2" id="KW-1185">Reference proteome</keyword>
<accession>A0A0M3HYG8</accession>
<evidence type="ECO:0000313" key="3">
    <source>
        <dbReference type="WBParaSite" id="ALUE_0000856001-mRNA-1"/>
    </source>
</evidence>
<sequence length="67" mass="7887">MSRSSTVMKYSSIGPHQQNSSQQFQAHIYFHLNSSKSSPHKRNKKKTSNFYNFCKKELHVDEKEQPN</sequence>
<name>A0A0M3HYG8_ASCLU</name>
<dbReference type="WBParaSite" id="ALUE_0000856001-mRNA-1">
    <property type="protein sequence ID" value="ALUE_0000856001-mRNA-1"/>
    <property type="gene ID" value="ALUE_0000856001"/>
</dbReference>